<gene>
    <name evidence="3" type="ORF">SELMODRAFT_410871</name>
</gene>
<keyword evidence="4" id="KW-1185">Reference proteome</keyword>
<evidence type="ECO:0000313" key="3">
    <source>
        <dbReference type="EMBL" id="EFJ28978.1"/>
    </source>
</evidence>
<dbReference type="HOGENOM" id="CLU_049413_2_2_1"/>
<dbReference type="Gramene" id="EFJ28978">
    <property type="protein sequence ID" value="EFJ28978"/>
    <property type="gene ID" value="SELMODRAFT_410871"/>
</dbReference>
<dbReference type="InParanoid" id="D8RG49"/>
<dbReference type="InterPro" id="IPR003140">
    <property type="entry name" value="PLipase/COase/thioEstase"/>
</dbReference>
<dbReference type="Proteomes" id="UP000001514">
    <property type="component" value="Unassembled WGS sequence"/>
</dbReference>
<name>D8RG49_SELML</name>
<dbReference type="GO" id="GO:0008474">
    <property type="term" value="F:palmitoyl-(protein) hydrolase activity"/>
    <property type="evidence" value="ECO:0000318"/>
    <property type="project" value="GO_Central"/>
</dbReference>
<dbReference type="Pfam" id="PF02230">
    <property type="entry name" value="Abhydrolase_2"/>
    <property type="match status" value="1"/>
</dbReference>
<dbReference type="EMBL" id="GL377578">
    <property type="protein sequence ID" value="EFJ28978.1"/>
    <property type="molecule type" value="Genomic_DNA"/>
</dbReference>
<dbReference type="eggNOG" id="KOG2112">
    <property type="taxonomic scope" value="Eukaryota"/>
</dbReference>
<organism evidence="4">
    <name type="scientific">Selaginella moellendorffii</name>
    <name type="common">Spikemoss</name>
    <dbReference type="NCBI Taxonomy" id="88036"/>
    <lineage>
        <taxon>Eukaryota</taxon>
        <taxon>Viridiplantae</taxon>
        <taxon>Streptophyta</taxon>
        <taxon>Embryophyta</taxon>
        <taxon>Tracheophyta</taxon>
        <taxon>Lycopodiopsida</taxon>
        <taxon>Selaginellales</taxon>
        <taxon>Selaginellaceae</taxon>
        <taxon>Selaginella</taxon>
    </lineage>
</organism>
<proteinExistence type="inferred from homology"/>
<accession>D8RG49</accession>
<dbReference type="SUPFAM" id="SSF53474">
    <property type="entry name" value="alpha/beta-Hydrolases"/>
    <property type="match status" value="1"/>
</dbReference>
<dbReference type="InterPro" id="IPR029058">
    <property type="entry name" value="AB_hydrolase_fold"/>
</dbReference>
<dbReference type="Gene3D" id="3.40.50.1820">
    <property type="entry name" value="alpha/beta hydrolase"/>
    <property type="match status" value="1"/>
</dbReference>
<reference evidence="3 4" key="1">
    <citation type="journal article" date="2011" name="Science">
        <title>The Selaginella genome identifies genetic changes associated with the evolution of vascular plants.</title>
        <authorList>
            <person name="Banks J.A."/>
            <person name="Nishiyama T."/>
            <person name="Hasebe M."/>
            <person name="Bowman J.L."/>
            <person name="Gribskov M."/>
            <person name="dePamphilis C."/>
            <person name="Albert V.A."/>
            <person name="Aono N."/>
            <person name="Aoyama T."/>
            <person name="Ambrose B.A."/>
            <person name="Ashton N.W."/>
            <person name="Axtell M.J."/>
            <person name="Barker E."/>
            <person name="Barker M.S."/>
            <person name="Bennetzen J.L."/>
            <person name="Bonawitz N.D."/>
            <person name="Chapple C."/>
            <person name="Cheng C."/>
            <person name="Correa L.G."/>
            <person name="Dacre M."/>
            <person name="DeBarry J."/>
            <person name="Dreyer I."/>
            <person name="Elias M."/>
            <person name="Engstrom E.M."/>
            <person name="Estelle M."/>
            <person name="Feng L."/>
            <person name="Finet C."/>
            <person name="Floyd S.K."/>
            <person name="Frommer W.B."/>
            <person name="Fujita T."/>
            <person name="Gramzow L."/>
            <person name="Gutensohn M."/>
            <person name="Harholt J."/>
            <person name="Hattori M."/>
            <person name="Heyl A."/>
            <person name="Hirai T."/>
            <person name="Hiwatashi Y."/>
            <person name="Ishikawa M."/>
            <person name="Iwata M."/>
            <person name="Karol K.G."/>
            <person name="Koehler B."/>
            <person name="Kolukisaoglu U."/>
            <person name="Kubo M."/>
            <person name="Kurata T."/>
            <person name="Lalonde S."/>
            <person name="Li K."/>
            <person name="Li Y."/>
            <person name="Litt A."/>
            <person name="Lyons E."/>
            <person name="Manning G."/>
            <person name="Maruyama T."/>
            <person name="Michael T.P."/>
            <person name="Mikami K."/>
            <person name="Miyazaki S."/>
            <person name="Morinaga S."/>
            <person name="Murata T."/>
            <person name="Mueller-Roeber B."/>
            <person name="Nelson D.R."/>
            <person name="Obara M."/>
            <person name="Oguri Y."/>
            <person name="Olmstead R.G."/>
            <person name="Onodera N."/>
            <person name="Petersen B.L."/>
            <person name="Pils B."/>
            <person name="Prigge M."/>
            <person name="Rensing S.A."/>
            <person name="Riano-Pachon D.M."/>
            <person name="Roberts A.W."/>
            <person name="Sato Y."/>
            <person name="Scheller H.V."/>
            <person name="Schulz B."/>
            <person name="Schulz C."/>
            <person name="Shakirov E.V."/>
            <person name="Shibagaki N."/>
            <person name="Shinohara N."/>
            <person name="Shippen D.E."/>
            <person name="Soerensen I."/>
            <person name="Sotooka R."/>
            <person name="Sugimoto N."/>
            <person name="Sugita M."/>
            <person name="Sumikawa N."/>
            <person name="Tanurdzic M."/>
            <person name="Theissen G."/>
            <person name="Ulvskov P."/>
            <person name="Wakazuki S."/>
            <person name="Weng J.K."/>
            <person name="Willats W.W."/>
            <person name="Wipf D."/>
            <person name="Wolf P.G."/>
            <person name="Yang L."/>
            <person name="Zimmer A.D."/>
            <person name="Zhu Q."/>
            <person name="Mitros T."/>
            <person name="Hellsten U."/>
            <person name="Loque D."/>
            <person name="Otillar R."/>
            <person name="Salamov A."/>
            <person name="Schmutz J."/>
            <person name="Shapiro H."/>
            <person name="Lindquist E."/>
            <person name="Lucas S."/>
            <person name="Rokhsar D."/>
            <person name="Grigoriev I.V."/>
        </authorList>
    </citation>
    <scope>NUCLEOTIDE SEQUENCE [LARGE SCALE GENOMIC DNA]</scope>
</reference>
<feature type="domain" description="Phospholipase/carboxylesterase/thioesterase" evidence="2">
    <location>
        <begin position="6"/>
        <end position="139"/>
    </location>
</feature>
<evidence type="ECO:0000313" key="4">
    <source>
        <dbReference type="Proteomes" id="UP000001514"/>
    </source>
</evidence>
<dbReference type="AlphaFoldDB" id="D8RG49"/>
<dbReference type="PANTHER" id="PTHR10655:SF63">
    <property type="entry name" value="PHOSPHOLIPASE_CARBOXYLESTERASE_THIOESTERASE DOMAIN-CONTAINING PROTEIN"/>
    <property type="match status" value="1"/>
</dbReference>
<evidence type="ECO:0000256" key="1">
    <source>
        <dbReference type="ARBA" id="ARBA00006499"/>
    </source>
</evidence>
<dbReference type="GO" id="GO:0005737">
    <property type="term" value="C:cytoplasm"/>
    <property type="evidence" value="ECO:0000318"/>
    <property type="project" value="GO_Central"/>
</dbReference>
<dbReference type="PANTHER" id="PTHR10655">
    <property type="entry name" value="LYSOPHOSPHOLIPASE-RELATED"/>
    <property type="match status" value="1"/>
</dbReference>
<dbReference type="KEGG" id="smo:SELMODRAFT_410871"/>
<dbReference type="STRING" id="88036.D8RG49"/>
<dbReference type="InterPro" id="IPR050565">
    <property type="entry name" value="LYPA1-2/EST-like"/>
</dbReference>
<evidence type="ECO:0000259" key="2">
    <source>
        <dbReference type="Pfam" id="PF02230"/>
    </source>
</evidence>
<sequence length="238" mass="25955">MSYPAPFVRDATAEHRHTVILLHGRGSSGSELAEELEETLGSGSANLFQRFPGVRWVFPSARPRWSSVFVVEGLRQSVDFLLRVIEEEIDRVGSASKVVLGGISQGQATALHALVCGRHRLGAFVGASGWLPFADKIEEVLADHDQGEDADPRPIAIKRVSEFLRGELGLEVEDLGDSFTSLRATPVFLGHGTDDNLIELDLGKQARDLLTRMGIELVLGKQARDILTGMWMSVAGKE</sequence>
<comment type="similarity">
    <text evidence="1">Belongs to the AB hydrolase superfamily. AB hydrolase 2 family.</text>
</comment>
<protein>
    <recommendedName>
        <fullName evidence="2">Phospholipase/carboxylesterase/thioesterase domain-containing protein</fullName>
    </recommendedName>
</protein>